<dbReference type="Pfam" id="PF18575">
    <property type="entry name" value="HAMP_N3"/>
    <property type="match status" value="1"/>
</dbReference>
<accession>A0ABT6J8E2</accession>
<protein>
    <submittedName>
        <fullName evidence="14">Methyl-accepting chemotaxis protein</fullName>
    </submittedName>
</protein>
<evidence type="ECO:0000256" key="5">
    <source>
        <dbReference type="ARBA" id="ARBA00022989"/>
    </source>
</evidence>
<feature type="domain" description="HAMP" evidence="13">
    <location>
        <begin position="408"/>
        <end position="460"/>
    </location>
</feature>
<dbReference type="Pfam" id="PF18947">
    <property type="entry name" value="HAMP_2"/>
    <property type="match status" value="1"/>
</dbReference>
<feature type="compositionally biased region" description="Low complexity" evidence="10">
    <location>
        <begin position="723"/>
        <end position="736"/>
    </location>
</feature>
<evidence type="ECO:0000313" key="14">
    <source>
        <dbReference type="EMBL" id="MDH5823095.1"/>
    </source>
</evidence>
<sequence length="771" mass="80715">MSTPPPNSFAALRARFSQTGLKTRFLILGLSSAAALVAMAGFGLYAERNALLSERQAAVRATVDVAHGVIEGYVALAADGTLDQAEARAGALAAVRRLRYGASGDDYFWINDMHPRMVMHPINAKLDGQDLSEYEDPEGTRLFVAFVDQVRAHGSGFVPYLWPKPGHEEPVAKLSYVRGVEAWGWVVGSGVYLDDVDAAVWATGRQVGGFFLVTLMLLLGLSWAIARSIVRPVSAATTAARQIAAGQLDGAALQGGRDEVGQLLEAMQTMRDRLGAVIAGQVEMERRHDAGELSYRIDTGAFEGAYAEMAAKTNALAASHIDVMNRLAELTQRYAVGDLSADMPQLPGEKAALTEAMRATKRNLGAVNAEIGRLAAAAAQGDFSARGDESQYQFAFREMVTALNTLMREADAGLTDVGRIMAALADGDLTQRVERSHQGAFGELAGDVNRTVERLATIVRGIQASVASIRTASGEIAAGNSDLSARTEQQAASLEETASSMEELTSTVKANDEGARQANQLAAGAGQVAEAGGKVVAEVVTTMGAISESSKRISDIIGVIDGIAFQTNILALNAAVEAARAGEQGRGFAVVASEVRSLAQRSAAAAKEIKSLIEDSTRKVALGTSLVDRAGTTMQEIVTSVKRVNDLMSEITAASAEQSSGIEQVNLTVMQLDEMTQQNAALVEEASAAARSLEDQAGGLATAVAVFRIGQETAGPRQPASPTPAAARPVPRAASGGAAGGRSAGSGTRPAPKAPPPRPSLAAAEDDWQEF</sequence>
<evidence type="ECO:0000256" key="4">
    <source>
        <dbReference type="ARBA" id="ARBA00022692"/>
    </source>
</evidence>
<dbReference type="InterPro" id="IPR051310">
    <property type="entry name" value="MCP_chemotaxis"/>
</dbReference>
<evidence type="ECO:0000256" key="6">
    <source>
        <dbReference type="ARBA" id="ARBA00023136"/>
    </source>
</evidence>
<gene>
    <name evidence="14" type="ORF">QFW77_08845</name>
</gene>
<dbReference type="Proteomes" id="UP001156940">
    <property type="component" value="Unassembled WGS sequence"/>
</dbReference>
<dbReference type="InterPro" id="IPR041395">
    <property type="entry name" value="McpB_HAMP_3rd"/>
</dbReference>
<dbReference type="InterPro" id="IPR004089">
    <property type="entry name" value="MCPsignal_dom"/>
</dbReference>
<feature type="transmembrane region" description="Helical" evidence="11">
    <location>
        <begin position="207"/>
        <end position="226"/>
    </location>
</feature>
<dbReference type="InterPro" id="IPR033480">
    <property type="entry name" value="sCache_2"/>
</dbReference>
<dbReference type="PANTHER" id="PTHR43531:SF14">
    <property type="entry name" value="METHYL-ACCEPTING CHEMOTAXIS PROTEIN I-RELATED"/>
    <property type="match status" value="1"/>
</dbReference>
<keyword evidence="3" id="KW-0488">Methylation</keyword>
<evidence type="ECO:0000256" key="1">
    <source>
        <dbReference type="ARBA" id="ARBA00004651"/>
    </source>
</evidence>
<dbReference type="EMBL" id="JARXRM010000028">
    <property type="protein sequence ID" value="MDH5823095.1"/>
    <property type="molecule type" value="Genomic_DNA"/>
</dbReference>
<dbReference type="PROSITE" id="PS50111">
    <property type="entry name" value="CHEMOTAXIS_TRANSDUC_2"/>
    <property type="match status" value="1"/>
</dbReference>
<dbReference type="SUPFAM" id="SSF58104">
    <property type="entry name" value="Methyl-accepting chemotaxis protein (MCP) signaling domain"/>
    <property type="match status" value="1"/>
</dbReference>
<dbReference type="Pfam" id="PF00015">
    <property type="entry name" value="MCPsignal"/>
    <property type="match status" value="1"/>
</dbReference>
<evidence type="ECO:0000313" key="15">
    <source>
        <dbReference type="Proteomes" id="UP001156940"/>
    </source>
</evidence>
<dbReference type="PANTHER" id="PTHR43531">
    <property type="entry name" value="PROTEIN ICFG"/>
    <property type="match status" value="1"/>
</dbReference>
<evidence type="ECO:0000256" key="11">
    <source>
        <dbReference type="SAM" id="Phobius"/>
    </source>
</evidence>
<name>A0ABT6J8E2_9GAMM</name>
<evidence type="ECO:0000259" key="13">
    <source>
        <dbReference type="PROSITE" id="PS50885"/>
    </source>
</evidence>
<dbReference type="CDD" id="cd06225">
    <property type="entry name" value="HAMP"/>
    <property type="match status" value="2"/>
</dbReference>
<dbReference type="InterPro" id="IPR003660">
    <property type="entry name" value="HAMP_dom"/>
</dbReference>
<feature type="domain" description="HAMP" evidence="13">
    <location>
        <begin position="227"/>
        <end position="279"/>
    </location>
</feature>
<evidence type="ECO:0000256" key="8">
    <source>
        <dbReference type="ARBA" id="ARBA00029447"/>
    </source>
</evidence>
<keyword evidence="4 11" id="KW-0812">Transmembrane</keyword>
<dbReference type="PRINTS" id="PR00260">
    <property type="entry name" value="CHEMTRNSDUCR"/>
</dbReference>
<evidence type="ECO:0000256" key="10">
    <source>
        <dbReference type="SAM" id="MobiDB-lite"/>
    </source>
</evidence>
<keyword evidence="6 11" id="KW-0472">Membrane</keyword>
<feature type="transmembrane region" description="Helical" evidence="11">
    <location>
        <begin position="25"/>
        <end position="46"/>
    </location>
</feature>
<dbReference type="RefSeq" id="WP_280574165.1">
    <property type="nucleotide sequence ID" value="NZ_JARXRM010000028.1"/>
</dbReference>
<dbReference type="InterPro" id="IPR004090">
    <property type="entry name" value="Chemotax_Me-accpt_rcpt"/>
</dbReference>
<evidence type="ECO:0000259" key="12">
    <source>
        <dbReference type="PROSITE" id="PS50111"/>
    </source>
</evidence>
<evidence type="ECO:0000256" key="9">
    <source>
        <dbReference type="PROSITE-ProRule" id="PRU00284"/>
    </source>
</evidence>
<comment type="similarity">
    <text evidence="8">Belongs to the methyl-accepting chemotaxis (MCP) protein family.</text>
</comment>
<dbReference type="SUPFAM" id="SSF158472">
    <property type="entry name" value="HAMP domain-like"/>
    <property type="match status" value="1"/>
</dbReference>
<keyword evidence="7 9" id="KW-0807">Transducer</keyword>
<dbReference type="Gene3D" id="1.20.120.1530">
    <property type="match status" value="1"/>
</dbReference>
<feature type="region of interest" description="Disordered" evidence="10">
    <location>
        <begin position="713"/>
        <end position="771"/>
    </location>
</feature>
<proteinExistence type="inferred from homology"/>
<evidence type="ECO:0000256" key="2">
    <source>
        <dbReference type="ARBA" id="ARBA00022475"/>
    </source>
</evidence>
<keyword evidence="5 11" id="KW-1133">Transmembrane helix</keyword>
<reference evidence="14 15" key="1">
    <citation type="submission" date="2023-04" db="EMBL/GenBank/DDBJ databases">
        <title>Luteimonas endophyticus RD2P54.</title>
        <authorList>
            <person name="Sun J.-Q."/>
        </authorList>
    </citation>
    <scope>NUCLEOTIDE SEQUENCE [LARGE SCALE GENOMIC DNA]</scope>
    <source>
        <strain evidence="14 15">RD2P54</strain>
    </source>
</reference>
<dbReference type="Pfam" id="PF00672">
    <property type="entry name" value="HAMP"/>
    <property type="match status" value="1"/>
</dbReference>
<evidence type="ECO:0000256" key="3">
    <source>
        <dbReference type="ARBA" id="ARBA00022481"/>
    </source>
</evidence>
<comment type="caution">
    <text evidence="14">The sequence shown here is derived from an EMBL/GenBank/DDBJ whole genome shotgun (WGS) entry which is preliminary data.</text>
</comment>
<dbReference type="PROSITE" id="PS50885">
    <property type="entry name" value="HAMP"/>
    <property type="match status" value="2"/>
</dbReference>
<dbReference type="SMART" id="SM01049">
    <property type="entry name" value="Cache_2"/>
    <property type="match status" value="1"/>
</dbReference>
<dbReference type="CDD" id="cd11386">
    <property type="entry name" value="MCP_signal"/>
    <property type="match status" value="1"/>
</dbReference>
<dbReference type="Gene3D" id="3.30.450.20">
    <property type="entry name" value="PAS domain"/>
    <property type="match status" value="1"/>
</dbReference>
<evidence type="ECO:0000256" key="7">
    <source>
        <dbReference type="ARBA" id="ARBA00023224"/>
    </source>
</evidence>
<dbReference type="SMART" id="SM00304">
    <property type="entry name" value="HAMP"/>
    <property type="match status" value="3"/>
</dbReference>
<dbReference type="SMART" id="SM00283">
    <property type="entry name" value="MA"/>
    <property type="match status" value="1"/>
</dbReference>
<keyword evidence="15" id="KW-1185">Reference proteome</keyword>
<comment type="subcellular location">
    <subcellularLocation>
        <location evidence="1">Cell membrane</location>
        <topology evidence="1">Multi-pass membrane protein</topology>
    </subcellularLocation>
</comment>
<feature type="domain" description="Methyl-accepting transducer" evidence="12">
    <location>
        <begin position="465"/>
        <end position="694"/>
    </location>
</feature>
<keyword evidence="2" id="KW-1003">Cell membrane</keyword>
<organism evidence="14 15">
    <name type="scientific">Luteimonas endophytica</name>
    <dbReference type="NCBI Taxonomy" id="3042023"/>
    <lineage>
        <taxon>Bacteria</taxon>
        <taxon>Pseudomonadati</taxon>
        <taxon>Pseudomonadota</taxon>
        <taxon>Gammaproteobacteria</taxon>
        <taxon>Lysobacterales</taxon>
        <taxon>Lysobacteraceae</taxon>
        <taxon>Luteimonas</taxon>
    </lineage>
</organism>
<dbReference type="Pfam" id="PF17200">
    <property type="entry name" value="sCache_2"/>
    <property type="match status" value="1"/>
</dbReference>
<dbReference type="Gene3D" id="1.10.287.950">
    <property type="entry name" value="Methyl-accepting chemotaxis protein"/>
    <property type="match status" value="1"/>
</dbReference>